<keyword evidence="4 7" id="KW-1133">Transmembrane helix</keyword>
<dbReference type="Pfam" id="PF12704">
    <property type="entry name" value="MacB_PCD"/>
    <property type="match status" value="1"/>
</dbReference>
<proteinExistence type="inferred from homology"/>
<keyword evidence="11" id="KW-1185">Reference proteome</keyword>
<evidence type="ECO:0000256" key="4">
    <source>
        <dbReference type="ARBA" id="ARBA00022989"/>
    </source>
</evidence>
<protein>
    <submittedName>
        <fullName evidence="10">ABC transporter permease</fullName>
    </submittedName>
</protein>
<evidence type="ECO:0000256" key="2">
    <source>
        <dbReference type="ARBA" id="ARBA00022475"/>
    </source>
</evidence>
<feature type="transmembrane region" description="Helical" evidence="7">
    <location>
        <begin position="333"/>
        <end position="350"/>
    </location>
</feature>
<evidence type="ECO:0000256" key="5">
    <source>
        <dbReference type="ARBA" id="ARBA00023136"/>
    </source>
</evidence>
<evidence type="ECO:0000256" key="1">
    <source>
        <dbReference type="ARBA" id="ARBA00004651"/>
    </source>
</evidence>
<dbReference type="Proteomes" id="UP001179361">
    <property type="component" value="Unassembled WGS sequence"/>
</dbReference>
<comment type="caution">
    <text evidence="10">The sequence shown here is derived from an EMBL/GenBank/DDBJ whole genome shotgun (WGS) entry which is preliminary data.</text>
</comment>
<evidence type="ECO:0000256" key="3">
    <source>
        <dbReference type="ARBA" id="ARBA00022692"/>
    </source>
</evidence>
<evidence type="ECO:0000259" key="9">
    <source>
        <dbReference type="Pfam" id="PF12704"/>
    </source>
</evidence>
<gene>
    <name evidence="10" type="ORF">LQ564_20380</name>
</gene>
<dbReference type="PANTHER" id="PTHR30572">
    <property type="entry name" value="MEMBRANE COMPONENT OF TRANSPORTER-RELATED"/>
    <property type="match status" value="1"/>
</dbReference>
<evidence type="ECO:0000313" key="11">
    <source>
        <dbReference type="Proteomes" id="UP001179361"/>
    </source>
</evidence>
<dbReference type="RefSeq" id="WP_231059942.1">
    <property type="nucleotide sequence ID" value="NZ_JAJNOC010000008.1"/>
</dbReference>
<name>A0ABS8QA92_9BURK</name>
<comment type="similarity">
    <text evidence="6">Belongs to the ABC-4 integral membrane protein family.</text>
</comment>
<feature type="transmembrane region" description="Helical" evidence="7">
    <location>
        <begin position="20"/>
        <end position="42"/>
    </location>
</feature>
<dbReference type="InterPro" id="IPR003838">
    <property type="entry name" value="ABC3_permease_C"/>
</dbReference>
<feature type="domain" description="ABC3 transporter permease C-terminal" evidence="8">
    <location>
        <begin position="283"/>
        <end position="396"/>
    </location>
</feature>
<evidence type="ECO:0000313" key="10">
    <source>
        <dbReference type="EMBL" id="MCD2518659.1"/>
    </source>
</evidence>
<feature type="transmembrane region" description="Helical" evidence="7">
    <location>
        <begin position="362"/>
        <end position="386"/>
    </location>
</feature>
<feature type="transmembrane region" description="Helical" evidence="7">
    <location>
        <begin position="276"/>
        <end position="301"/>
    </location>
</feature>
<dbReference type="Pfam" id="PF02687">
    <property type="entry name" value="FtsX"/>
    <property type="match status" value="1"/>
</dbReference>
<keyword evidence="2" id="KW-1003">Cell membrane</keyword>
<accession>A0ABS8QA92</accession>
<dbReference type="InterPro" id="IPR025857">
    <property type="entry name" value="MacB_PCD"/>
</dbReference>
<dbReference type="InterPro" id="IPR050250">
    <property type="entry name" value="Macrolide_Exporter_MacB"/>
</dbReference>
<reference evidence="10" key="1">
    <citation type="submission" date="2021-11" db="EMBL/GenBank/DDBJ databases">
        <title>The complete genome of Massilia sp sp. G4R7.</title>
        <authorList>
            <person name="Liu L."/>
            <person name="Yue J."/>
            <person name="Yuan J."/>
            <person name="Yang F."/>
            <person name="Li L."/>
        </authorList>
    </citation>
    <scope>NUCLEOTIDE SEQUENCE</scope>
    <source>
        <strain evidence="10">G4R7</strain>
    </source>
</reference>
<keyword evidence="5 7" id="KW-0472">Membrane</keyword>
<comment type="subcellular location">
    <subcellularLocation>
        <location evidence="1">Cell membrane</location>
        <topology evidence="1">Multi-pass membrane protein</topology>
    </subcellularLocation>
</comment>
<feature type="domain" description="MacB-like periplasmic core" evidence="9">
    <location>
        <begin position="26"/>
        <end position="237"/>
    </location>
</feature>
<dbReference type="PANTHER" id="PTHR30572:SF4">
    <property type="entry name" value="ABC TRANSPORTER PERMEASE YTRF"/>
    <property type="match status" value="1"/>
</dbReference>
<evidence type="ECO:0000256" key="7">
    <source>
        <dbReference type="SAM" id="Phobius"/>
    </source>
</evidence>
<sequence length="403" mass="44558">MMFRHLLKLTWKRKSRNLMLSLEILIAFAIVFGVAAFGLRYWQLYSMPLGFDGRDLWAVRLQVGDEEKTRIPHEVYDSLRRGLLELPEVRDVAFISFEPYAGATIGTQLQGKTGAGERAPLVNAELLEADDRTAGVLGLKLTEGRWFSELDNGSAQRSAVINRRLAEAMFPGRSAVGQVFIDGPGYANTPVRVVGVVDGYRAKGELAAPVNFAFTRFEAGKHSWDARTVLLKVAPGTERGFEKRLNARLKAIQNTWTYQITPTSALRATALREQTVPLIVVAVIAVFMLVMVAFGLFGALWQNTTQRIPEIGLRRAIGASAGQIYRQVVAEQFLLSSVAIVLGLALLVQLPLTRVLGEHLDWVVFGEAALLSMAVIYLLSLLCALYPGWRASRLSPTEALHHE</sequence>
<dbReference type="EMBL" id="JAJNOC010000008">
    <property type="protein sequence ID" value="MCD2518659.1"/>
    <property type="molecule type" value="Genomic_DNA"/>
</dbReference>
<evidence type="ECO:0000259" key="8">
    <source>
        <dbReference type="Pfam" id="PF02687"/>
    </source>
</evidence>
<organism evidence="10 11">
    <name type="scientific">Massilia phyllostachyos</name>
    <dbReference type="NCBI Taxonomy" id="2898585"/>
    <lineage>
        <taxon>Bacteria</taxon>
        <taxon>Pseudomonadati</taxon>
        <taxon>Pseudomonadota</taxon>
        <taxon>Betaproteobacteria</taxon>
        <taxon>Burkholderiales</taxon>
        <taxon>Oxalobacteraceae</taxon>
        <taxon>Telluria group</taxon>
        <taxon>Massilia</taxon>
    </lineage>
</organism>
<keyword evidence="3 7" id="KW-0812">Transmembrane</keyword>
<evidence type="ECO:0000256" key="6">
    <source>
        <dbReference type="ARBA" id="ARBA00038076"/>
    </source>
</evidence>